<accession>A0A1V1NSN3</accession>
<name>A0A1V1NSN3_9BACT</name>
<protein>
    <submittedName>
        <fullName evidence="2">RecF protein</fullName>
    </submittedName>
</protein>
<dbReference type="Gene3D" id="3.40.50.300">
    <property type="entry name" value="P-loop containing nucleotide triphosphate hydrolases"/>
    <property type="match status" value="1"/>
</dbReference>
<gene>
    <name evidence="2" type="ORF">OMM_13980</name>
</gene>
<reference evidence="3" key="1">
    <citation type="submission" date="2012-11" db="EMBL/GenBank/DDBJ databases">
        <authorList>
            <person name="Lucero-Rivera Y.E."/>
            <person name="Tovar-Ramirez D."/>
        </authorList>
    </citation>
    <scope>NUCLEOTIDE SEQUENCE [LARGE SCALE GENOMIC DNA]</scope>
    <source>
        <strain evidence="3">Araruama</strain>
    </source>
</reference>
<organism evidence="2 3">
    <name type="scientific">Candidatus Magnetoglobus multicellularis str. Araruama</name>
    <dbReference type="NCBI Taxonomy" id="890399"/>
    <lineage>
        <taxon>Bacteria</taxon>
        <taxon>Pseudomonadati</taxon>
        <taxon>Thermodesulfobacteriota</taxon>
        <taxon>Desulfobacteria</taxon>
        <taxon>Desulfobacterales</taxon>
        <taxon>Desulfobacteraceae</taxon>
        <taxon>Candidatus Magnetoglobus</taxon>
    </lineage>
</organism>
<comment type="caution">
    <text evidence="2">The sequence shown here is derived from an EMBL/GenBank/DDBJ whole genome shotgun (WGS) entry which is preliminary data.</text>
</comment>
<evidence type="ECO:0000313" key="2">
    <source>
        <dbReference type="EMBL" id="ETR65612.1"/>
    </source>
</evidence>
<dbReference type="SUPFAM" id="SSF52540">
    <property type="entry name" value="P-loop containing nucleoside triphosphate hydrolases"/>
    <property type="match status" value="1"/>
</dbReference>
<dbReference type="InterPro" id="IPR041685">
    <property type="entry name" value="AAA_GajA/Old/RecF-like"/>
</dbReference>
<dbReference type="InterPro" id="IPR027417">
    <property type="entry name" value="P-loop_NTPase"/>
</dbReference>
<feature type="domain" description="Endonuclease GajA/Old nuclease/RecF-like AAA" evidence="1">
    <location>
        <begin position="1"/>
        <end position="83"/>
    </location>
</feature>
<sequence>MKIKQITIENFRSLRRVLWVPGELNILIGPNGTGKSNLLYFLDLISKSASGKLSKFIQQSGGMAAIVWDGAESFIKCSMDILYTGKTITQQHYNIQLNRLGMGGMYHISKEDLTASNHSSSNEKEILKLISQNFQWMLL</sequence>
<feature type="non-terminal residue" evidence="2">
    <location>
        <position position="139"/>
    </location>
</feature>
<evidence type="ECO:0000259" key="1">
    <source>
        <dbReference type="Pfam" id="PF13175"/>
    </source>
</evidence>
<evidence type="ECO:0000313" key="3">
    <source>
        <dbReference type="Proteomes" id="UP000189670"/>
    </source>
</evidence>
<proteinExistence type="predicted"/>
<dbReference type="Pfam" id="PF13175">
    <property type="entry name" value="AAA_15"/>
    <property type="match status" value="1"/>
</dbReference>
<dbReference type="Proteomes" id="UP000189670">
    <property type="component" value="Unassembled WGS sequence"/>
</dbReference>
<dbReference type="AlphaFoldDB" id="A0A1V1NSN3"/>
<dbReference type="EMBL" id="ATBP01002653">
    <property type="protein sequence ID" value="ETR65612.1"/>
    <property type="molecule type" value="Genomic_DNA"/>
</dbReference>